<evidence type="ECO:0000256" key="4">
    <source>
        <dbReference type="ARBA" id="ARBA00016218"/>
    </source>
</evidence>
<evidence type="ECO:0000256" key="3">
    <source>
        <dbReference type="ARBA" id="ARBA00013253"/>
    </source>
</evidence>
<dbReference type="KEGG" id="het:BBW65_01775"/>
<evidence type="ECO:0000313" key="15">
    <source>
        <dbReference type="Proteomes" id="UP000092884"/>
    </source>
</evidence>
<keyword evidence="15" id="KW-1185">Reference proteome</keyword>
<dbReference type="GO" id="GO:0003848">
    <property type="term" value="F:2-amino-4-hydroxy-6-hydroxymethyldihydropteridine diphosphokinase activity"/>
    <property type="evidence" value="ECO:0007669"/>
    <property type="project" value="UniProtKB-EC"/>
</dbReference>
<dbReference type="AlphaFoldDB" id="A0A1B1U4C3"/>
<proteinExistence type="inferred from homology"/>
<evidence type="ECO:0000256" key="10">
    <source>
        <dbReference type="ARBA" id="ARBA00029409"/>
    </source>
</evidence>
<comment type="function">
    <text evidence="10">Catalyzes the transfer of pyrophosphate from adenosine triphosphate (ATP) to 6-hydroxymethyl-7,8-dihydropterin, an enzymatic step in folate biosynthesis pathway.</text>
</comment>
<dbReference type="RefSeq" id="WP_066338893.1">
    <property type="nucleotide sequence ID" value="NZ_CP016503.1"/>
</dbReference>
<evidence type="ECO:0000313" key="14">
    <source>
        <dbReference type="EMBL" id="ANV97610.1"/>
    </source>
</evidence>
<accession>A0A1B1U4C3</accession>
<evidence type="ECO:0000256" key="9">
    <source>
        <dbReference type="ARBA" id="ARBA00022909"/>
    </source>
</evidence>
<dbReference type="UniPathway" id="UPA00077">
    <property type="reaction ID" value="UER00155"/>
</dbReference>
<keyword evidence="9" id="KW-0289">Folate biosynthesis</keyword>
<dbReference type="Gene3D" id="3.30.70.560">
    <property type="entry name" value="7,8-Dihydro-6-hydroxymethylpterin-pyrophosphokinase HPPK"/>
    <property type="match status" value="1"/>
</dbReference>
<dbReference type="EMBL" id="CP016503">
    <property type="protein sequence ID" value="ANV97610.1"/>
    <property type="molecule type" value="Genomic_DNA"/>
</dbReference>
<feature type="domain" description="7,8-dihydro-6-hydroxymethylpterin-pyrophosphokinase" evidence="13">
    <location>
        <begin position="26"/>
        <end position="151"/>
    </location>
</feature>
<dbReference type="GO" id="GO:0046654">
    <property type="term" value="P:tetrahydrofolate biosynthetic process"/>
    <property type="evidence" value="ECO:0007669"/>
    <property type="project" value="UniProtKB-UniPathway"/>
</dbReference>
<evidence type="ECO:0000256" key="2">
    <source>
        <dbReference type="ARBA" id="ARBA00005810"/>
    </source>
</evidence>
<keyword evidence="7 14" id="KW-0418">Kinase</keyword>
<dbReference type="Pfam" id="PF01288">
    <property type="entry name" value="HPPK"/>
    <property type="match status" value="1"/>
</dbReference>
<evidence type="ECO:0000256" key="8">
    <source>
        <dbReference type="ARBA" id="ARBA00022840"/>
    </source>
</evidence>
<keyword evidence="5" id="KW-0808">Transferase</keyword>
<comment type="similarity">
    <text evidence="2">Belongs to the HPPK family.</text>
</comment>
<dbReference type="CDD" id="cd00483">
    <property type="entry name" value="HPPK"/>
    <property type="match status" value="1"/>
</dbReference>
<evidence type="ECO:0000256" key="11">
    <source>
        <dbReference type="ARBA" id="ARBA00029766"/>
    </source>
</evidence>
<dbReference type="SUPFAM" id="SSF55083">
    <property type="entry name" value="6-hydroxymethyl-7,8-dihydropterin pyrophosphokinase, HPPK"/>
    <property type="match status" value="1"/>
</dbReference>
<keyword evidence="8" id="KW-0067">ATP-binding</keyword>
<dbReference type="InterPro" id="IPR000550">
    <property type="entry name" value="Hppk"/>
</dbReference>
<evidence type="ECO:0000256" key="7">
    <source>
        <dbReference type="ARBA" id="ARBA00022777"/>
    </source>
</evidence>
<evidence type="ECO:0000256" key="1">
    <source>
        <dbReference type="ARBA" id="ARBA00005051"/>
    </source>
</evidence>
<name>A0A1B1U4C3_9HELI</name>
<reference evidence="15" key="1">
    <citation type="submission" date="2016-07" db="EMBL/GenBank/DDBJ databases">
        <authorList>
            <person name="Florea S."/>
            <person name="Webb J.S."/>
            <person name="Jaromczyk J."/>
            <person name="Schardl C.L."/>
        </authorList>
    </citation>
    <scope>NUCLEOTIDE SEQUENCE [LARGE SCALE GENOMIC DNA]</scope>
    <source>
        <strain evidence="15">MIT 01-6242</strain>
    </source>
</reference>
<protein>
    <recommendedName>
        <fullName evidence="4">2-amino-4-hydroxy-6-hydroxymethyldihydropteridine pyrophosphokinase</fullName>
        <ecNumber evidence="3">2.7.6.3</ecNumber>
    </recommendedName>
    <alternativeName>
        <fullName evidence="11">6-hydroxymethyl-7,8-dihydropterin pyrophosphokinase</fullName>
    </alternativeName>
    <alternativeName>
        <fullName evidence="12">7,8-dihydro-6-hydroxymethylpterin-pyrophosphokinase</fullName>
    </alternativeName>
</protein>
<keyword evidence="6" id="KW-0547">Nucleotide-binding</keyword>
<dbReference type="GO" id="GO:0016301">
    <property type="term" value="F:kinase activity"/>
    <property type="evidence" value="ECO:0007669"/>
    <property type="project" value="UniProtKB-KW"/>
</dbReference>
<dbReference type="OrthoDB" id="9808041at2"/>
<sequence>MRACIQTPLFPKVFTTRKRFKNQILLGIGGNVGDCLKRFKHFILYLQNNPLVQVLSTSIIYKNPPFGYAHQADFYNFTLQISTNQSLIDCFQMIFYWERRFGRARKRVFPNAPRTLDIDLLYFNQVKLHRPYLQIPHKEWQNRESVLIPLSFHTLV</sequence>
<gene>
    <name evidence="14" type="ORF">BBW65_01775</name>
</gene>
<dbReference type="PANTHER" id="PTHR43071:SF1">
    <property type="entry name" value="2-AMINO-4-HYDROXY-6-HYDROXYMETHYLDIHYDROPTERIDINE PYROPHOSPHOKINASE"/>
    <property type="match status" value="1"/>
</dbReference>
<evidence type="ECO:0000256" key="5">
    <source>
        <dbReference type="ARBA" id="ARBA00022679"/>
    </source>
</evidence>
<dbReference type="Proteomes" id="UP000092884">
    <property type="component" value="Chromosome"/>
</dbReference>
<organism evidence="14 15">
    <name type="scientific">Helicobacter enhydrae</name>
    <dbReference type="NCBI Taxonomy" id="222136"/>
    <lineage>
        <taxon>Bacteria</taxon>
        <taxon>Pseudomonadati</taxon>
        <taxon>Campylobacterota</taxon>
        <taxon>Epsilonproteobacteria</taxon>
        <taxon>Campylobacterales</taxon>
        <taxon>Helicobacteraceae</taxon>
        <taxon>Helicobacter</taxon>
    </lineage>
</organism>
<evidence type="ECO:0000256" key="6">
    <source>
        <dbReference type="ARBA" id="ARBA00022741"/>
    </source>
</evidence>
<dbReference type="NCBIfam" id="TIGR01498">
    <property type="entry name" value="folK"/>
    <property type="match status" value="1"/>
</dbReference>
<evidence type="ECO:0000256" key="12">
    <source>
        <dbReference type="ARBA" id="ARBA00033413"/>
    </source>
</evidence>
<dbReference type="GO" id="GO:0046656">
    <property type="term" value="P:folic acid biosynthetic process"/>
    <property type="evidence" value="ECO:0007669"/>
    <property type="project" value="UniProtKB-KW"/>
</dbReference>
<dbReference type="EC" id="2.7.6.3" evidence="3"/>
<evidence type="ECO:0000259" key="13">
    <source>
        <dbReference type="Pfam" id="PF01288"/>
    </source>
</evidence>
<comment type="pathway">
    <text evidence="1">Cofactor biosynthesis; tetrahydrofolate biosynthesis; 2-amino-4-hydroxy-6-hydroxymethyl-7,8-dihydropteridine diphosphate from 7,8-dihydroneopterin triphosphate: step 4/4.</text>
</comment>
<dbReference type="GO" id="GO:0005524">
    <property type="term" value="F:ATP binding"/>
    <property type="evidence" value="ECO:0007669"/>
    <property type="project" value="UniProtKB-KW"/>
</dbReference>
<dbReference type="PANTHER" id="PTHR43071">
    <property type="entry name" value="2-AMINO-4-HYDROXY-6-HYDROXYMETHYLDIHYDROPTERIDINE PYROPHOSPHOKINASE"/>
    <property type="match status" value="1"/>
</dbReference>
<dbReference type="InterPro" id="IPR035907">
    <property type="entry name" value="Hppk_sf"/>
</dbReference>
<dbReference type="STRING" id="222136.BBW65_01775"/>